<evidence type="ECO:0000313" key="4">
    <source>
        <dbReference type="Proteomes" id="UP001316803"/>
    </source>
</evidence>
<protein>
    <submittedName>
        <fullName evidence="3">Uncharacterized protein</fullName>
    </submittedName>
</protein>
<feature type="region of interest" description="Disordered" evidence="2">
    <location>
        <begin position="455"/>
        <end position="474"/>
    </location>
</feature>
<evidence type="ECO:0000313" key="3">
    <source>
        <dbReference type="EMBL" id="KAK5952735.1"/>
    </source>
</evidence>
<dbReference type="InterPro" id="IPR039156">
    <property type="entry name" value="PHAF1/BROMI"/>
</dbReference>
<feature type="compositionally biased region" description="Polar residues" evidence="2">
    <location>
        <begin position="462"/>
        <end position="474"/>
    </location>
</feature>
<organism evidence="3 4">
    <name type="scientific">Knufia fluminis</name>
    <dbReference type="NCBI Taxonomy" id="191047"/>
    <lineage>
        <taxon>Eukaryota</taxon>
        <taxon>Fungi</taxon>
        <taxon>Dikarya</taxon>
        <taxon>Ascomycota</taxon>
        <taxon>Pezizomycotina</taxon>
        <taxon>Eurotiomycetes</taxon>
        <taxon>Chaetothyriomycetidae</taxon>
        <taxon>Chaetothyriales</taxon>
        <taxon>Trichomeriaceae</taxon>
        <taxon>Knufia</taxon>
    </lineage>
</organism>
<dbReference type="Proteomes" id="UP001316803">
    <property type="component" value="Unassembled WGS sequence"/>
</dbReference>
<dbReference type="PANTHER" id="PTHR13465">
    <property type="entry name" value="UPF0183 PROTEIN"/>
    <property type="match status" value="1"/>
</dbReference>
<dbReference type="InterPro" id="IPR005373">
    <property type="entry name" value="PHAF1"/>
</dbReference>
<dbReference type="GO" id="GO:0043001">
    <property type="term" value="P:Golgi to plasma membrane protein transport"/>
    <property type="evidence" value="ECO:0007669"/>
    <property type="project" value="TreeGrafter"/>
</dbReference>
<gene>
    <name evidence="3" type="ORF">OHC33_006328</name>
</gene>
<dbReference type="AlphaFoldDB" id="A0AAN8EF81"/>
<reference evidence="3 4" key="1">
    <citation type="submission" date="2022-12" db="EMBL/GenBank/DDBJ databases">
        <title>Genomic features and morphological characterization of a novel Knufia sp. strain isolated from spacecraft assembly facility.</title>
        <authorList>
            <person name="Teixeira M."/>
            <person name="Chander A.M."/>
            <person name="Stajich J.E."/>
            <person name="Venkateswaran K."/>
        </authorList>
    </citation>
    <scope>NUCLEOTIDE SEQUENCE [LARGE SCALE GENOMIC DNA]</scope>
    <source>
        <strain evidence="3 4">FJI-L2-BK-P2</strain>
    </source>
</reference>
<accession>A0AAN8EF81</accession>
<dbReference type="Pfam" id="PF03676">
    <property type="entry name" value="PHAF1"/>
    <property type="match status" value="2"/>
</dbReference>
<comment type="caution">
    <text evidence="3">The sequence shown here is derived from an EMBL/GenBank/DDBJ whole genome shotgun (WGS) entry which is preliminary data.</text>
</comment>
<keyword evidence="4" id="KW-1185">Reference proteome</keyword>
<dbReference type="PANTHER" id="PTHR13465:SF2">
    <property type="entry name" value="PHAGOSOME ASSEMBLY FACTOR 1"/>
    <property type="match status" value="1"/>
</dbReference>
<evidence type="ECO:0000256" key="2">
    <source>
        <dbReference type="SAM" id="MobiDB-lite"/>
    </source>
</evidence>
<dbReference type="GO" id="GO:0005802">
    <property type="term" value="C:trans-Golgi network"/>
    <property type="evidence" value="ECO:0007669"/>
    <property type="project" value="TreeGrafter"/>
</dbReference>
<name>A0AAN8EF81_9EURO</name>
<sequence length="510" mass="56236">MADALPAFPIAPNRGLGWMNLGASLHAILTRLKSQPQLYPQIDLSYSVAEPVLELIVLNLPANGLRLRFDGPDQRLRLIEIIDFSKSSFTYKSQDLVRRSGSSNEAIPEWVPGPSFKHLYNRLFGPSYPGEYIPPSSGDIQGTYVLSWPGLAATFDIKHKSWSEKADFVSLLSSSVASPATSLAIFSGSSWPEVRTSLYTKRPQLPRSLALAGKSAETVPDEVEEVVIHGSGRLELFRRTSSSFTIGLNETTPQDLVAELGPPDAIFRKPGNGLSIHAGVASSKPRRPSISPGLDPHLAEHEQSSAKSYTDDSENETSNIEEAQDDESTSEAFYNYFHHGFDVLVSTSQSRRSTSKETPADFVVTKVFLHSNIPGSYSFNRHRRSRWRIALDGNGQSLELTSEMRFKQVSDVLKEVWHSSYRDAEEEKRMQRGMVLNRGWGVGDSPESSIELLGGFEEGPSPQDQGSINAGAQASLPNMSNTELFGFPGLLFEVLKKDTISCLTVYQHEA</sequence>
<dbReference type="EMBL" id="JAKLMC020000014">
    <property type="protein sequence ID" value="KAK5952735.1"/>
    <property type="molecule type" value="Genomic_DNA"/>
</dbReference>
<proteinExistence type="inferred from homology"/>
<feature type="region of interest" description="Disordered" evidence="2">
    <location>
        <begin position="277"/>
        <end position="327"/>
    </location>
</feature>
<evidence type="ECO:0000256" key="1">
    <source>
        <dbReference type="ARBA" id="ARBA00024339"/>
    </source>
</evidence>
<comment type="similarity">
    <text evidence="1">Belongs to the PHAF1 family.</text>
</comment>